<dbReference type="GeneID" id="28897876"/>
<sequence>MAESATYPLHPRSTIRRKHDRGAYDYLTVHSILRDAPILHISFLPSDISDDPFPTTLPMIGAVASFSNPNADPASEILDIYVHAHSASRLMKLPSSSPHATDVADDEDGSPAVPVCVCATLIDGFVLALTPFNHSCNYRSAIVHGYASVVTDEPEKNFALHRITDSVVPQRWDNTRVPPSKAEITSTSVLKIKIESASAKIHVGGPGDDRKDLKDENVTENVWTGVLPVYQVIGDAIPGENNKVQKVPEYIGTWRSQSNLEAEKYAREAALVEEKKKKR</sequence>
<dbReference type="InterPro" id="IPR012349">
    <property type="entry name" value="Split_barrel_FMN-bd"/>
</dbReference>
<dbReference type="OrthoDB" id="444432at2759"/>
<dbReference type="Gene3D" id="2.30.110.10">
    <property type="entry name" value="Electron Transport, Fmn-binding Protein, Chain A"/>
    <property type="match status" value="1"/>
</dbReference>
<dbReference type="InterPro" id="IPR024747">
    <property type="entry name" value="Pyridox_Oxase-rel"/>
</dbReference>
<proteinExistence type="predicted"/>
<protein>
    <submittedName>
        <fullName evidence="1">Flavin-nucleotide-binding protein</fullName>
    </submittedName>
</protein>
<evidence type="ECO:0000313" key="1">
    <source>
        <dbReference type="EMBL" id="KZF22233.1"/>
    </source>
</evidence>
<dbReference type="STRING" id="1328760.A0A165GIS0"/>
<keyword evidence="2" id="KW-1185">Reference proteome</keyword>
<organism evidence="1 2">
    <name type="scientific">Xylona heveae (strain CBS 132557 / TC161)</name>
    <dbReference type="NCBI Taxonomy" id="1328760"/>
    <lineage>
        <taxon>Eukaryota</taxon>
        <taxon>Fungi</taxon>
        <taxon>Dikarya</taxon>
        <taxon>Ascomycota</taxon>
        <taxon>Pezizomycotina</taxon>
        <taxon>Xylonomycetes</taxon>
        <taxon>Xylonales</taxon>
        <taxon>Xylonaceae</taxon>
        <taxon>Xylona</taxon>
    </lineage>
</organism>
<dbReference type="Pfam" id="PF12900">
    <property type="entry name" value="Pyridox_ox_2"/>
    <property type="match status" value="1"/>
</dbReference>
<reference evidence="1 2" key="1">
    <citation type="journal article" date="2016" name="Fungal Biol.">
        <title>The genome of Xylona heveae provides a window into fungal endophytism.</title>
        <authorList>
            <person name="Gazis R."/>
            <person name="Kuo A."/>
            <person name="Riley R."/>
            <person name="LaButti K."/>
            <person name="Lipzen A."/>
            <person name="Lin J."/>
            <person name="Amirebrahimi M."/>
            <person name="Hesse C.N."/>
            <person name="Spatafora J.W."/>
            <person name="Henrissat B."/>
            <person name="Hainaut M."/>
            <person name="Grigoriev I.V."/>
            <person name="Hibbett D.S."/>
        </authorList>
    </citation>
    <scope>NUCLEOTIDE SEQUENCE [LARGE SCALE GENOMIC DNA]</scope>
    <source>
        <strain evidence="1 2">TC161</strain>
    </source>
</reference>
<dbReference type="PANTHER" id="PTHR34071:SF2">
    <property type="entry name" value="FLAVIN-NUCLEOTIDE-BINDING PROTEIN"/>
    <property type="match status" value="1"/>
</dbReference>
<gene>
    <name evidence="1" type="ORF">L228DRAFT_247874</name>
</gene>
<dbReference type="InParanoid" id="A0A165GIS0"/>
<evidence type="ECO:0000313" key="2">
    <source>
        <dbReference type="Proteomes" id="UP000076632"/>
    </source>
</evidence>
<dbReference type="AlphaFoldDB" id="A0A165GIS0"/>
<dbReference type="Proteomes" id="UP000076632">
    <property type="component" value="Unassembled WGS sequence"/>
</dbReference>
<dbReference type="EMBL" id="KV407459">
    <property type="protein sequence ID" value="KZF22233.1"/>
    <property type="molecule type" value="Genomic_DNA"/>
</dbReference>
<dbReference type="SUPFAM" id="SSF50475">
    <property type="entry name" value="FMN-binding split barrel"/>
    <property type="match status" value="1"/>
</dbReference>
<accession>A0A165GIS0</accession>
<dbReference type="RefSeq" id="XP_018187788.1">
    <property type="nucleotide sequence ID" value="XM_018332739.1"/>
</dbReference>
<dbReference type="PANTHER" id="PTHR34071">
    <property type="entry name" value="5-NITROIMIDAZOLE ANTIBIOTICS RESISTANCE PROTEIN, NIMA-FAMILY-RELATED PROTEIN-RELATED"/>
    <property type="match status" value="1"/>
</dbReference>
<name>A0A165GIS0_XYLHT</name>
<dbReference type="OMA" id="CHLGVVV"/>